<keyword evidence="3" id="KW-0812">Transmembrane</keyword>
<gene>
    <name evidence="5" type="primary">lepB_2</name>
    <name evidence="5" type="ORF">GCM10009849_07320</name>
</gene>
<dbReference type="InterPro" id="IPR000223">
    <property type="entry name" value="Pept_S26A_signal_pept_1"/>
</dbReference>
<name>A0ABN3BN00_9MICC</name>
<keyword evidence="3" id="KW-0472">Membrane</keyword>
<feature type="domain" description="Peptidase S26" evidence="4">
    <location>
        <begin position="14"/>
        <end position="203"/>
    </location>
</feature>
<feature type="transmembrane region" description="Helical" evidence="3">
    <location>
        <begin position="12"/>
        <end position="34"/>
    </location>
</feature>
<evidence type="ECO:0000256" key="2">
    <source>
        <dbReference type="ARBA" id="ARBA00009370"/>
    </source>
</evidence>
<accession>A0ABN3BN00</accession>
<dbReference type="PANTHER" id="PTHR43390">
    <property type="entry name" value="SIGNAL PEPTIDASE I"/>
    <property type="match status" value="1"/>
</dbReference>
<reference evidence="5 6" key="1">
    <citation type="journal article" date="2019" name="Int. J. Syst. Evol. Microbiol.">
        <title>The Global Catalogue of Microorganisms (GCM) 10K type strain sequencing project: providing services to taxonomists for standard genome sequencing and annotation.</title>
        <authorList>
            <consortium name="The Broad Institute Genomics Platform"/>
            <consortium name="The Broad Institute Genome Sequencing Center for Infectious Disease"/>
            <person name="Wu L."/>
            <person name="Ma J."/>
        </authorList>
    </citation>
    <scope>NUCLEOTIDE SEQUENCE [LARGE SCALE GENOMIC DNA]</scope>
    <source>
        <strain evidence="5 6">JCM 16034</strain>
    </source>
</reference>
<dbReference type="InterPro" id="IPR036286">
    <property type="entry name" value="LexA/Signal_pep-like_sf"/>
</dbReference>
<evidence type="ECO:0000256" key="1">
    <source>
        <dbReference type="ARBA" id="ARBA00004401"/>
    </source>
</evidence>
<protein>
    <recommendedName>
        <fullName evidence="3">Signal peptidase I</fullName>
        <ecNumber evidence="3">3.4.21.89</ecNumber>
    </recommendedName>
</protein>
<evidence type="ECO:0000259" key="4">
    <source>
        <dbReference type="Pfam" id="PF10502"/>
    </source>
</evidence>
<dbReference type="CDD" id="cd06530">
    <property type="entry name" value="S26_SPase_I"/>
    <property type="match status" value="1"/>
</dbReference>
<comment type="similarity">
    <text evidence="2 3">Belongs to the peptidase S26 family.</text>
</comment>
<dbReference type="Gene3D" id="2.10.109.10">
    <property type="entry name" value="Umud Fragment, subunit A"/>
    <property type="match status" value="1"/>
</dbReference>
<comment type="caution">
    <text evidence="5">The sequence shown here is derived from an EMBL/GenBank/DDBJ whole genome shotgun (WGS) entry which is preliminary data.</text>
</comment>
<comment type="catalytic activity">
    <reaction evidence="3">
        <text>Cleavage of hydrophobic, N-terminal signal or leader sequences from secreted and periplasmic proteins.</text>
        <dbReference type="EC" id="3.4.21.89"/>
    </reaction>
</comment>
<dbReference type="RefSeq" id="WP_344298340.1">
    <property type="nucleotide sequence ID" value="NZ_BAAAQW010000003.1"/>
</dbReference>
<organism evidence="5 6">
    <name type="scientific">Sinomonas flava</name>
    <dbReference type="NCBI Taxonomy" id="496857"/>
    <lineage>
        <taxon>Bacteria</taxon>
        <taxon>Bacillati</taxon>
        <taxon>Actinomycetota</taxon>
        <taxon>Actinomycetes</taxon>
        <taxon>Micrococcales</taxon>
        <taxon>Micrococcaceae</taxon>
        <taxon>Sinomonas</taxon>
    </lineage>
</organism>
<dbReference type="Pfam" id="PF10502">
    <property type="entry name" value="Peptidase_S26"/>
    <property type="match status" value="1"/>
</dbReference>
<evidence type="ECO:0000256" key="3">
    <source>
        <dbReference type="RuleBase" id="RU362042"/>
    </source>
</evidence>
<sequence length="221" mass="23637">MVRTERQSHRVGWRSVVLAIVLALVVWGVIRGLFFDVFFIPSGSMEPLLAPGDRIVVARTALDSAPVSRGEVVVFDGRGSFAPLDSGRGWFGDAVRGAAEWLGIVASDTIYVKRAVGVAGDHVRCCTPDGRLDVNGKALDEPYLYPGDQPSAEAFDVVVPDGRLWLLGDHRAESADSRSLLGAPGGGLVRTQSVIGRPVAIIWPLDRLGGLTADATQKDHQ</sequence>
<dbReference type="SUPFAM" id="SSF51306">
    <property type="entry name" value="LexA/Signal peptidase"/>
    <property type="match status" value="1"/>
</dbReference>
<dbReference type="EC" id="3.4.21.89" evidence="3"/>
<evidence type="ECO:0000313" key="6">
    <source>
        <dbReference type="Proteomes" id="UP001500432"/>
    </source>
</evidence>
<keyword evidence="3" id="KW-0645">Protease</keyword>
<dbReference type="NCBIfam" id="TIGR02227">
    <property type="entry name" value="sigpep_I_bact"/>
    <property type="match status" value="1"/>
</dbReference>
<dbReference type="EMBL" id="BAAAQW010000003">
    <property type="protein sequence ID" value="GAA2197656.1"/>
    <property type="molecule type" value="Genomic_DNA"/>
</dbReference>
<dbReference type="PANTHER" id="PTHR43390:SF1">
    <property type="entry name" value="CHLOROPLAST PROCESSING PEPTIDASE"/>
    <property type="match status" value="1"/>
</dbReference>
<proteinExistence type="inferred from homology"/>
<dbReference type="Proteomes" id="UP001500432">
    <property type="component" value="Unassembled WGS sequence"/>
</dbReference>
<dbReference type="InterPro" id="IPR019533">
    <property type="entry name" value="Peptidase_S26"/>
</dbReference>
<dbReference type="PRINTS" id="PR00727">
    <property type="entry name" value="LEADERPTASE"/>
</dbReference>
<evidence type="ECO:0000313" key="5">
    <source>
        <dbReference type="EMBL" id="GAA2197656.1"/>
    </source>
</evidence>
<keyword evidence="3" id="KW-0378">Hydrolase</keyword>
<comment type="subcellular location">
    <subcellularLocation>
        <location evidence="1">Cell membrane</location>
        <topology evidence="1">Single-pass type II membrane protein</topology>
    </subcellularLocation>
    <subcellularLocation>
        <location evidence="3">Membrane</location>
        <topology evidence="3">Single-pass type II membrane protein</topology>
    </subcellularLocation>
</comment>
<keyword evidence="6" id="KW-1185">Reference proteome</keyword>
<keyword evidence="3" id="KW-1133">Transmembrane helix</keyword>